<dbReference type="OrthoDB" id="2158884at2759"/>
<evidence type="ECO:0000256" key="1">
    <source>
        <dbReference type="SAM" id="MobiDB-lite"/>
    </source>
</evidence>
<accession>A0A0C2WIH8</accession>
<protein>
    <submittedName>
        <fullName evidence="2">Uncharacterized protein</fullName>
    </submittedName>
</protein>
<dbReference type="Proteomes" id="UP000054549">
    <property type="component" value="Unassembled WGS sequence"/>
</dbReference>
<feature type="region of interest" description="Disordered" evidence="1">
    <location>
        <begin position="193"/>
        <end position="234"/>
    </location>
</feature>
<feature type="compositionally biased region" description="Low complexity" evidence="1">
    <location>
        <begin position="287"/>
        <end position="301"/>
    </location>
</feature>
<keyword evidence="3" id="KW-1185">Reference proteome</keyword>
<feature type="compositionally biased region" description="Low complexity" evidence="1">
    <location>
        <begin position="335"/>
        <end position="353"/>
    </location>
</feature>
<dbReference type="HOGENOM" id="CLU_642456_0_0_1"/>
<evidence type="ECO:0000313" key="3">
    <source>
        <dbReference type="Proteomes" id="UP000054549"/>
    </source>
</evidence>
<feature type="compositionally biased region" description="Polar residues" evidence="1">
    <location>
        <begin position="46"/>
        <end position="69"/>
    </location>
</feature>
<sequence length="427" mass="47519">MDDGFLQEQNHWHPFKPMSRFSTLLGKKNKDKYHHNQLPSVDETMALSNSSLKRPQPSTDKSIQESGIINGSPRKNDDMKKMNKKEAERLQIEAEKERRKLSAKMHRDQARAVMQKRNQMLIEWLPKPEWIGESKIASSGPIRQAHGSLGKNTALTTVDAAAGRYGHQPADDNIVVTDRELNWRERFPKARRRDFDDDDSTSSSDLHSLGQLSTVSQSTEDSDPGPPVRNRPSLFGINRMASMHSLRASFDDFPSSARSPPSYLLDAHDFLMQTSVDPLSPPPMQGLTLSPSISPTLSPRSPWLPLQTPSDGHYPNQDKSSTHPHPKYSDGHLHPPSSYGRSPSSDSNPESSKSAINPIFKVVSLPWDGLNHWKPDDVVQPLKPQSLDHLPASCNALPPFSELEAVADGEYSPVSPMSFSPPSPGRT</sequence>
<dbReference type="InParanoid" id="A0A0C2WIH8"/>
<organism evidence="2 3">
    <name type="scientific">Amanita muscaria (strain Koide BX008)</name>
    <dbReference type="NCBI Taxonomy" id="946122"/>
    <lineage>
        <taxon>Eukaryota</taxon>
        <taxon>Fungi</taxon>
        <taxon>Dikarya</taxon>
        <taxon>Basidiomycota</taxon>
        <taxon>Agaricomycotina</taxon>
        <taxon>Agaricomycetes</taxon>
        <taxon>Agaricomycetidae</taxon>
        <taxon>Agaricales</taxon>
        <taxon>Pluteineae</taxon>
        <taxon>Amanitaceae</taxon>
        <taxon>Amanita</taxon>
    </lineage>
</organism>
<evidence type="ECO:0000313" key="2">
    <source>
        <dbReference type="EMBL" id="KIL56461.1"/>
    </source>
</evidence>
<dbReference type="EMBL" id="KN818420">
    <property type="protein sequence ID" value="KIL56461.1"/>
    <property type="molecule type" value="Genomic_DNA"/>
</dbReference>
<feature type="compositionally biased region" description="Basic and acidic residues" evidence="1">
    <location>
        <begin position="74"/>
        <end position="88"/>
    </location>
</feature>
<reference evidence="2 3" key="1">
    <citation type="submission" date="2014-04" db="EMBL/GenBank/DDBJ databases">
        <title>Evolutionary Origins and Diversification of the Mycorrhizal Mutualists.</title>
        <authorList>
            <consortium name="DOE Joint Genome Institute"/>
            <consortium name="Mycorrhizal Genomics Consortium"/>
            <person name="Kohler A."/>
            <person name="Kuo A."/>
            <person name="Nagy L.G."/>
            <person name="Floudas D."/>
            <person name="Copeland A."/>
            <person name="Barry K.W."/>
            <person name="Cichocki N."/>
            <person name="Veneault-Fourrey C."/>
            <person name="LaButti K."/>
            <person name="Lindquist E.A."/>
            <person name="Lipzen A."/>
            <person name="Lundell T."/>
            <person name="Morin E."/>
            <person name="Murat C."/>
            <person name="Riley R."/>
            <person name="Ohm R."/>
            <person name="Sun H."/>
            <person name="Tunlid A."/>
            <person name="Henrissat B."/>
            <person name="Grigoriev I.V."/>
            <person name="Hibbett D.S."/>
            <person name="Martin F."/>
        </authorList>
    </citation>
    <scope>NUCLEOTIDE SEQUENCE [LARGE SCALE GENOMIC DNA]</scope>
    <source>
        <strain evidence="2 3">Koide BX008</strain>
    </source>
</reference>
<name>A0A0C2WIH8_AMAMK</name>
<feature type="region of interest" description="Disordered" evidence="1">
    <location>
        <begin position="276"/>
        <end position="353"/>
    </location>
</feature>
<feature type="compositionally biased region" description="Polar residues" evidence="1">
    <location>
        <begin position="210"/>
        <end position="219"/>
    </location>
</feature>
<proteinExistence type="predicted"/>
<dbReference type="AlphaFoldDB" id="A0A0C2WIH8"/>
<gene>
    <name evidence="2" type="ORF">M378DRAFT_469028</name>
</gene>
<dbReference type="STRING" id="946122.A0A0C2WIH8"/>
<feature type="region of interest" description="Disordered" evidence="1">
    <location>
        <begin position="26"/>
        <end position="88"/>
    </location>
</feature>